<organism evidence="1 2">
    <name type="scientific">Roseateles koreensis</name>
    <dbReference type="NCBI Taxonomy" id="2987526"/>
    <lineage>
        <taxon>Bacteria</taxon>
        <taxon>Pseudomonadati</taxon>
        <taxon>Pseudomonadota</taxon>
        <taxon>Betaproteobacteria</taxon>
        <taxon>Burkholderiales</taxon>
        <taxon>Sphaerotilaceae</taxon>
        <taxon>Roseateles</taxon>
    </lineage>
</organism>
<dbReference type="EMBL" id="JAQQXS010000006">
    <property type="protein sequence ID" value="MDC8785239.1"/>
    <property type="molecule type" value="Genomic_DNA"/>
</dbReference>
<dbReference type="Proteomes" id="UP001219862">
    <property type="component" value="Unassembled WGS sequence"/>
</dbReference>
<name>A0ABT5KQS7_9BURK</name>
<dbReference type="PANTHER" id="PTHR11803">
    <property type="entry name" value="2-IMINOBUTANOATE/2-IMINOPROPANOATE DEAMINASE RIDA"/>
    <property type="match status" value="1"/>
</dbReference>
<gene>
    <name evidence="1" type="ORF">PRZ01_08555</name>
</gene>
<evidence type="ECO:0000313" key="2">
    <source>
        <dbReference type="Proteomes" id="UP001219862"/>
    </source>
</evidence>
<protein>
    <submittedName>
        <fullName evidence="1">RidA family protein</fullName>
    </submittedName>
</protein>
<dbReference type="SUPFAM" id="SSF55298">
    <property type="entry name" value="YjgF-like"/>
    <property type="match status" value="1"/>
</dbReference>
<dbReference type="InterPro" id="IPR035959">
    <property type="entry name" value="RutC-like_sf"/>
</dbReference>
<dbReference type="PANTHER" id="PTHR11803:SF48">
    <property type="entry name" value="2-AMINOMUCONATE DEAMINASE"/>
    <property type="match status" value="1"/>
</dbReference>
<proteinExistence type="predicted"/>
<dbReference type="Pfam" id="PF01042">
    <property type="entry name" value="Ribonuc_L-PSP"/>
    <property type="match status" value="1"/>
</dbReference>
<dbReference type="Gene3D" id="3.30.1330.40">
    <property type="entry name" value="RutC-like"/>
    <property type="match status" value="1"/>
</dbReference>
<dbReference type="RefSeq" id="WP_273596346.1">
    <property type="nucleotide sequence ID" value="NZ_JAQQXS010000006.1"/>
</dbReference>
<keyword evidence="2" id="KW-1185">Reference proteome</keyword>
<comment type="caution">
    <text evidence="1">The sequence shown here is derived from an EMBL/GenBank/DDBJ whole genome shotgun (WGS) entry which is preliminary data.</text>
</comment>
<reference evidence="1 2" key="1">
    <citation type="submission" date="2022-10" db="EMBL/GenBank/DDBJ databases">
        <title>paucibacter sp. hw8 Genome sequencing.</title>
        <authorList>
            <person name="Park S."/>
        </authorList>
    </citation>
    <scope>NUCLEOTIDE SEQUENCE [LARGE SCALE GENOMIC DNA]</scope>
    <source>
        <strain evidence="2">hw8</strain>
    </source>
</reference>
<dbReference type="CDD" id="cd00448">
    <property type="entry name" value="YjgF_YER057c_UK114_family"/>
    <property type="match status" value="1"/>
</dbReference>
<dbReference type="InterPro" id="IPR006175">
    <property type="entry name" value="YjgF/YER057c/UK114"/>
</dbReference>
<sequence length="132" mass="14403">MSDDRIKPLGAYPNLRRCGNWLFVSGMSARQADGGCAGVSQSDDGELLIDVALQTRVVIEKIRQALTTEGATLSHCVSLTCYLTDMRDFAEYNKAYAEHFDAVTGPARTTVAVHQLPHPHMRVEITATAVLP</sequence>
<accession>A0ABT5KQS7</accession>
<evidence type="ECO:0000313" key="1">
    <source>
        <dbReference type="EMBL" id="MDC8785239.1"/>
    </source>
</evidence>